<dbReference type="Proteomes" id="UP000002236">
    <property type="component" value="Segment"/>
</dbReference>
<dbReference type="GeneID" id="9861472"/>
<keyword evidence="2" id="KW-1185">Reference proteome</keyword>
<protein>
    <submittedName>
        <fullName evidence="1">Uncharacterized protein</fullName>
    </submittedName>
</protein>
<dbReference type="EMBL" id="HM452126">
    <property type="protein sequence ID" value="ADM79908.1"/>
    <property type="molecule type" value="Genomic_DNA"/>
</dbReference>
<proteinExistence type="predicted"/>
<accession>E1A2G2</accession>
<organism evidence="1 2">
    <name type="scientific">Aeromonas phage phiAS5</name>
    <dbReference type="NCBI Taxonomy" id="879630"/>
    <lineage>
        <taxon>Viruses</taxon>
        <taxon>Duplodnaviria</taxon>
        <taxon>Heunggongvirae</taxon>
        <taxon>Uroviricota</taxon>
        <taxon>Caudoviricetes</taxon>
        <taxon>Pantevenvirales</taxon>
        <taxon>Straboviridae</taxon>
        <taxon>Chrysonvirus</taxon>
        <taxon>Chrysonvirus as5</taxon>
    </lineage>
</organism>
<evidence type="ECO:0000313" key="2">
    <source>
        <dbReference type="Proteomes" id="UP000002236"/>
    </source>
</evidence>
<evidence type="ECO:0000313" key="1">
    <source>
        <dbReference type="EMBL" id="ADM79908.1"/>
    </source>
</evidence>
<dbReference type="RefSeq" id="YP_003969354.1">
    <property type="nucleotide sequence ID" value="NC_014636.1"/>
</dbReference>
<dbReference type="KEGG" id="vg:9861472"/>
<name>E1A2G2_9CAUD</name>
<reference evidence="1 2" key="1">
    <citation type="journal article" date="2012" name="Vet. Microbiol.">
        <title>Complete genome sequence and characterization of a broad-host range T4-like bacteriophage phiAS5 infecting Aeromonas salmonicida subsp. salmonicida.</title>
        <authorList>
            <person name="Kim J.H."/>
            <person name="Son J.S."/>
            <person name="Choi Y.J."/>
            <person name="Choresca C.H.Jr."/>
            <person name="Shin S.P."/>
            <person name="Han J.E."/>
            <person name="Jun J.W."/>
            <person name="Park S.C."/>
        </authorList>
    </citation>
    <scope>NUCLEOTIDE SEQUENCE [LARGE SCALE GENOMIC DNA]</scope>
</reference>
<sequence length="167" mass="19221">MKHNKVTINTFEDDQCRMDIDKRVVDFNLEAVKLAINEMVGADDDDDDNEWEDYSCICVELEYNHEKFTKTSCVYGDIEEAFNDFVASIELSESLVDAFDRVVVNHSHNNVVIGNYPNHVHFVIMMSERAPGTVFINDITRRYNGPYTKHTSVNDVVPYLTDVSMKI</sequence>
<gene>
    <name evidence="1" type="ORF">phiAS5_ORF0065</name>
</gene>